<comment type="similarity">
    <text evidence="2 7 8">Belongs to the chorismate synthase family.</text>
</comment>
<keyword evidence="7" id="KW-0285">Flavoprotein</keyword>
<protein>
    <recommendedName>
        <fullName evidence="3 7">Chorismate synthase</fullName>
        <shortName evidence="7">CS</shortName>
        <ecNumber evidence="3 7">4.2.3.5</ecNumber>
    </recommendedName>
    <alternativeName>
        <fullName evidence="7">5-enolpyruvylshikimate-3-phosphate phospholyase</fullName>
    </alternativeName>
</protein>
<evidence type="ECO:0000256" key="9">
    <source>
        <dbReference type="SAM" id="MobiDB-lite"/>
    </source>
</evidence>
<evidence type="ECO:0000256" key="6">
    <source>
        <dbReference type="ARBA" id="ARBA00023239"/>
    </source>
</evidence>
<sequence>MSANQFGSRFVITSFGESHGTALGVLIDGCPAGVTFDEALLKKELERRRPGHHGAGAGQVVGQVVSGRAETDAAEVLSGVFEGKTLGTPIAMIVRNQDARSEDYAQIQKAPRAGHADDMWKNKFGHSDHRGGGRSSGRETVSRVMAGSVAQMMMAHVSAPTKVIGYASQIGSYELTPDERVRVTQNHIDSYQARFPSVRHNEIAEMLKKAQESGESYGGVAEILVQNPPANLGQPVFHKLKSDLAQAFLSVGAANGFELGLGFESAAVQGTSFHQGSQEAYGGIRGGISTGESILLRVSFKPTSSILDVAKKGRHDPCIVTRAIPVLEAMTWLVLADHYLWSKTDRI</sequence>
<dbReference type="CDD" id="cd07304">
    <property type="entry name" value="Chorismate_synthase"/>
    <property type="match status" value="1"/>
</dbReference>
<comment type="caution">
    <text evidence="10">The sequence shown here is derived from an EMBL/GenBank/DDBJ whole genome shotgun (WGS) entry which is preliminary data.</text>
</comment>
<proteinExistence type="inferred from homology"/>
<gene>
    <name evidence="7 10" type="primary">aroC</name>
    <name evidence="10" type="ORF">NWE73_02805</name>
</gene>
<dbReference type="PIRSF" id="PIRSF001456">
    <property type="entry name" value="Chorismate_synth"/>
    <property type="match status" value="1"/>
</dbReference>
<dbReference type="InterPro" id="IPR035904">
    <property type="entry name" value="Chorismate_synth_AroC_sf"/>
</dbReference>
<keyword evidence="5 7" id="KW-0057">Aromatic amino acid biosynthesis</keyword>
<feature type="binding site" evidence="7">
    <location>
        <position position="286"/>
    </location>
    <ligand>
        <name>FMN</name>
        <dbReference type="ChEBI" id="CHEBI:58210"/>
    </ligand>
</feature>
<dbReference type="HAMAP" id="MF_00300">
    <property type="entry name" value="Chorismate_synth"/>
    <property type="match status" value="1"/>
</dbReference>
<dbReference type="GO" id="GO:0004107">
    <property type="term" value="F:chorismate synthase activity"/>
    <property type="evidence" value="ECO:0007669"/>
    <property type="project" value="UniProtKB-EC"/>
</dbReference>
<evidence type="ECO:0000256" key="1">
    <source>
        <dbReference type="ARBA" id="ARBA00005044"/>
    </source>
</evidence>
<name>A0ABT6DFJ3_9BACT</name>
<dbReference type="EMBL" id="JANRMI010000001">
    <property type="protein sequence ID" value="MDG0815274.1"/>
    <property type="molecule type" value="Genomic_DNA"/>
</dbReference>
<dbReference type="EC" id="4.2.3.5" evidence="3 7"/>
<evidence type="ECO:0000256" key="8">
    <source>
        <dbReference type="RuleBase" id="RU000605"/>
    </source>
</evidence>
<dbReference type="SUPFAM" id="SSF103263">
    <property type="entry name" value="Chorismate synthase, AroC"/>
    <property type="match status" value="1"/>
</dbReference>
<comment type="pathway">
    <text evidence="1 7 8">Metabolic intermediate biosynthesis; chorismate biosynthesis; chorismate from D-erythrose 4-phosphate and phosphoenolpyruvate: step 7/7.</text>
</comment>
<keyword evidence="7" id="KW-0274">FAD</keyword>
<dbReference type="Pfam" id="PF01264">
    <property type="entry name" value="Chorismate_synt"/>
    <property type="match status" value="1"/>
</dbReference>
<dbReference type="PROSITE" id="PS00789">
    <property type="entry name" value="CHORISMATE_SYNTHASE_3"/>
    <property type="match status" value="1"/>
</dbReference>
<dbReference type="NCBIfam" id="NF003793">
    <property type="entry name" value="PRK05382.1"/>
    <property type="match status" value="1"/>
</dbReference>
<evidence type="ECO:0000256" key="3">
    <source>
        <dbReference type="ARBA" id="ARBA00013036"/>
    </source>
</evidence>
<dbReference type="InterPro" id="IPR000453">
    <property type="entry name" value="Chorismate_synth"/>
</dbReference>
<dbReference type="RefSeq" id="WP_277576750.1">
    <property type="nucleotide sequence ID" value="NZ_JANRMI010000001.1"/>
</dbReference>
<feature type="binding site" evidence="7">
    <location>
        <begin position="301"/>
        <end position="305"/>
    </location>
    <ligand>
        <name>FMN</name>
        <dbReference type="ChEBI" id="CHEBI:58210"/>
    </ligand>
</feature>
<dbReference type="PROSITE" id="PS00788">
    <property type="entry name" value="CHORISMATE_SYNTHASE_2"/>
    <property type="match status" value="1"/>
</dbReference>
<dbReference type="Proteomes" id="UP001152321">
    <property type="component" value="Unassembled WGS sequence"/>
</dbReference>
<accession>A0ABT6DFJ3</accession>
<evidence type="ECO:0000256" key="4">
    <source>
        <dbReference type="ARBA" id="ARBA00022605"/>
    </source>
</evidence>
<evidence type="ECO:0000256" key="7">
    <source>
        <dbReference type="HAMAP-Rule" id="MF_00300"/>
    </source>
</evidence>
<keyword evidence="4 7" id="KW-0028">Amino-acid biosynthesis</keyword>
<keyword evidence="7" id="KW-0521">NADP</keyword>
<dbReference type="InterPro" id="IPR020541">
    <property type="entry name" value="Chorismate_synthase_CS"/>
</dbReference>
<dbReference type="PROSITE" id="PS00787">
    <property type="entry name" value="CHORISMATE_SYNTHASE_1"/>
    <property type="match status" value="1"/>
</dbReference>
<comment type="catalytic activity">
    <reaction evidence="7 8">
        <text>5-O-(1-carboxyvinyl)-3-phosphoshikimate = chorismate + phosphate</text>
        <dbReference type="Rhea" id="RHEA:21020"/>
        <dbReference type="ChEBI" id="CHEBI:29748"/>
        <dbReference type="ChEBI" id="CHEBI:43474"/>
        <dbReference type="ChEBI" id="CHEBI:57701"/>
        <dbReference type="EC" id="4.2.3.5"/>
    </reaction>
</comment>
<dbReference type="PANTHER" id="PTHR21085">
    <property type="entry name" value="CHORISMATE SYNTHASE"/>
    <property type="match status" value="1"/>
</dbReference>
<feature type="binding site" evidence="7">
    <location>
        <begin position="134"/>
        <end position="136"/>
    </location>
    <ligand>
        <name>FMN</name>
        <dbReference type="ChEBI" id="CHEBI:58210"/>
    </ligand>
</feature>
<evidence type="ECO:0000313" key="10">
    <source>
        <dbReference type="EMBL" id="MDG0815274.1"/>
    </source>
</evidence>
<dbReference type="Gene3D" id="3.60.150.10">
    <property type="entry name" value="Chorismate synthase AroC"/>
    <property type="match status" value="1"/>
</dbReference>
<comment type="caution">
    <text evidence="7">Lacks conserved residue(s) required for the propagation of feature annotation.</text>
</comment>
<feature type="binding site" evidence="7">
    <location>
        <position position="48"/>
    </location>
    <ligand>
        <name>NADP(+)</name>
        <dbReference type="ChEBI" id="CHEBI:58349"/>
    </ligand>
</feature>
<feature type="binding site" evidence="7">
    <location>
        <position position="314"/>
    </location>
    <ligand>
        <name>FMN</name>
        <dbReference type="ChEBI" id="CHEBI:58210"/>
    </ligand>
</feature>
<evidence type="ECO:0000256" key="2">
    <source>
        <dbReference type="ARBA" id="ARBA00008014"/>
    </source>
</evidence>
<evidence type="ECO:0000313" key="11">
    <source>
        <dbReference type="Proteomes" id="UP001152321"/>
    </source>
</evidence>
<organism evidence="10 11">
    <name type="scientific">Bdellovibrio svalbardensis</name>
    <dbReference type="NCBI Taxonomy" id="2972972"/>
    <lineage>
        <taxon>Bacteria</taxon>
        <taxon>Pseudomonadati</taxon>
        <taxon>Bdellovibrionota</taxon>
        <taxon>Bdellovibrionia</taxon>
        <taxon>Bdellovibrionales</taxon>
        <taxon>Pseudobdellovibrionaceae</taxon>
        <taxon>Bdellovibrio</taxon>
    </lineage>
</organism>
<comment type="function">
    <text evidence="7">Catalyzes the anti-1,4-elimination of the C-3 phosphate and the C-6 proR hydrogen from 5-enolpyruvylshikimate-3-phosphate (EPSP) to yield chorismate, which is the branch point compound that serves as the starting substrate for the three terminal pathways of aromatic amino acid biosynthesis. This reaction introduces a second double bond into the aromatic ring system.</text>
</comment>
<dbReference type="NCBIfam" id="TIGR00033">
    <property type="entry name" value="aroC"/>
    <property type="match status" value="1"/>
</dbReference>
<keyword evidence="11" id="KW-1185">Reference proteome</keyword>
<keyword evidence="7" id="KW-0288">FMN</keyword>
<evidence type="ECO:0000256" key="5">
    <source>
        <dbReference type="ARBA" id="ARBA00023141"/>
    </source>
</evidence>
<dbReference type="PANTHER" id="PTHR21085:SF0">
    <property type="entry name" value="CHORISMATE SYNTHASE"/>
    <property type="match status" value="1"/>
</dbReference>
<comment type="cofactor">
    <cofactor evidence="7 8">
        <name>FMNH2</name>
        <dbReference type="ChEBI" id="CHEBI:57618"/>
    </cofactor>
    <text evidence="7 8">Reduced FMN (FMNH(2)).</text>
</comment>
<comment type="subunit">
    <text evidence="7">Homotetramer.</text>
</comment>
<keyword evidence="6 7" id="KW-0456">Lyase</keyword>
<reference evidence="10" key="1">
    <citation type="submission" date="2022-08" db="EMBL/GenBank/DDBJ databases">
        <title>Novel Bdellovibrio Species Isolated from Svalbard: Designation Bdellovibrio svalbardensis.</title>
        <authorList>
            <person name="Mitchell R.J."/>
            <person name="Choi S.Y."/>
        </authorList>
    </citation>
    <scope>NUCLEOTIDE SEQUENCE</scope>
    <source>
        <strain evidence="10">PAP01</strain>
    </source>
</reference>
<feature type="region of interest" description="Disordered" evidence="9">
    <location>
        <begin position="117"/>
        <end position="140"/>
    </location>
</feature>